<sequence length="43" mass="5061">MESWNTVHGIMEHSDEIAVSFYRFSDFYSEEDAVALGFLIMER</sequence>
<dbReference type="RefSeq" id="WP_281068878.1">
    <property type="nucleotide sequence ID" value="NZ_JAGGLB010000017.1"/>
</dbReference>
<accession>A0ABS4J001</accession>
<reference evidence="1 2" key="1">
    <citation type="submission" date="2021-03" db="EMBL/GenBank/DDBJ databases">
        <title>Genomic Encyclopedia of Type Strains, Phase IV (KMG-IV): sequencing the most valuable type-strain genomes for metagenomic binning, comparative biology and taxonomic classification.</title>
        <authorList>
            <person name="Goeker M."/>
        </authorList>
    </citation>
    <scope>NUCLEOTIDE SEQUENCE [LARGE SCALE GENOMIC DNA]</scope>
    <source>
        <strain evidence="1 2">DSM 26048</strain>
    </source>
</reference>
<name>A0ABS4J001_9BACL</name>
<gene>
    <name evidence="1" type="ORF">J2Z66_004785</name>
</gene>
<dbReference type="EMBL" id="JAGGLB010000017">
    <property type="protein sequence ID" value="MBP1993168.1"/>
    <property type="molecule type" value="Genomic_DNA"/>
</dbReference>
<dbReference type="Proteomes" id="UP001519287">
    <property type="component" value="Unassembled WGS sequence"/>
</dbReference>
<comment type="caution">
    <text evidence="1">The sequence shown here is derived from an EMBL/GenBank/DDBJ whole genome shotgun (WGS) entry which is preliminary data.</text>
</comment>
<evidence type="ECO:0000313" key="2">
    <source>
        <dbReference type="Proteomes" id="UP001519287"/>
    </source>
</evidence>
<proteinExistence type="predicted"/>
<keyword evidence="2" id="KW-1185">Reference proteome</keyword>
<evidence type="ECO:0000313" key="1">
    <source>
        <dbReference type="EMBL" id="MBP1993168.1"/>
    </source>
</evidence>
<organism evidence="1 2">
    <name type="scientific">Paenibacillus eucommiae</name>
    <dbReference type="NCBI Taxonomy" id="1355755"/>
    <lineage>
        <taxon>Bacteria</taxon>
        <taxon>Bacillati</taxon>
        <taxon>Bacillota</taxon>
        <taxon>Bacilli</taxon>
        <taxon>Bacillales</taxon>
        <taxon>Paenibacillaceae</taxon>
        <taxon>Paenibacillus</taxon>
    </lineage>
</organism>
<protein>
    <submittedName>
        <fullName evidence="1">Uncharacterized protein</fullName>
    </submittedName>
</protein>